<dbReference type="InterPro" id="IPR055175">
    <property type="entry name" value="ACK/TNK-like_SAM"/>
</dbReference>
<sequence>VTRLSHFDFVKSEDLDKIGLGKPAQRRLWDTVKKAKLNLKKNRFGRKVLYIFEKLFKIMSSDEFLILFF</sequence>
<dbReference type="EC" id="2.7.10.2" evidence="1"/>
<keyword evidence="4" id="KW-0547">Nucleotide-binding</keyword>
<keyword evidence="3" id="KW-0808">Transferase</keyword>
<dbReference type="Ensembl" id="ENSCINT00000031444.1">
    <property type="protein sequence ID" value="ENSCINP00000035172.1"/>
    <property type="gene ID" value="ENSCING00000020371.1"/>
</dbReference>
<keyword evidence="10" id="KW-1185">Reference proteome</keyword>
<evidence type="ECO:0000256" key="2">
    <source>
        <dbReference type="ARBA" id="ARBA00022443"/>
    </source>
</evidence>
<reference evidence="10" key="1">
    <citation type="journal article" date="2002" name="Science">
        <title>The draft genome of Ciona intestinalis: insights into chordate and vertebrate origins.</title>
        <authorList>
            <person name="Dehal P."/>
            <person name="Satou Y."/>
            <person name="Campbell R.K."/>
            <person name="Chapman J."/>
            <person name="Degnan B."/>
            <person name="De Tomaso A."/>
            <person name="Davidson B."/>
            <person name="Di Gregorio A."/>
            <person name="Gelpke M."/>
            <person name="Goodstein D.M."/>
            <person name="Harafuji N."/>
            <person name="Hastings K.E."/>
            <person name="Ho I."/>
            <person name="Hotta K."/>
            <person name="Huang W."/>
            <person name="Kawashima T."/>
            <person name="Lemaire P."/>
            <person name="Martinez D."/>
            <person name="Meinertzhagen I.A."/>
            <person name="Necula S."/>
            <person name="Nonaka M."/>
            <person name="Putnam N."/>
            <person name="Rash S."/>
            <person name="Saiga H."/>
            <person name="Satake M."/>
            <person name="Terry A."/>
            <person name="Yamada L."/>
            <person name="Wang H.G."/>
            <person name="Awazu S."/>
            <person name="Azumi K."/>
            <person name="Boore J."/>
            <person name="Branno M."/>
            <person name="Chin-Bow S."/>
            <person name="DeSantis R."/>
            <person name="Doyle S."/>
            <person name="Francino P."/>
            <person name="Keys D.N."/>
            <person name="Haga S."/>
            <person name="Hayashi H."/>
            <person name="Hino K."/>
            <person name="Imai K.S."/>
            <person name="Inaba K."/>
            <person name="Kano S."/>
            <person name="Kobayashi K."/>
            <person name="Kobayashi M."/>
            <person name="Lee B.I."/>
            <person name="Makabe K.W."/>
            <person name="Manohar C."/>
            <person name="Matassi G."/>
            <person name="Medina M."/>
            <person name="Mochizuki Y."/>
            <person name="Mount S."/>
            <person name="Morishita T."/>
            <person name="Miura S."/>
            <person name="Nakayama A."/>
            <person name="Nishizaka S."/>
            <person name="Nomoto H."/>
            <person name="Ohta F."/>
            <person name="Oishi K."/>
            <person name="Rigoutsos I."/>
            <person name="Sano M."/>
            <person name="Sasaki A."/>
            <person name="Sasakura Y."/>
            <person name="Shoguchi E."/>
            <person name="Shin-i T."/>
            <person name="Spagnuolo A."/>
            <person name="Stainier D."/>
            <person name="Suzuki M.M."/>
            <person name="Tassy O."/>
            <person name="Takatori N."/>
            <person name="Tokuoka M."/>
            <person name="Yagi K."/>
            <person name="Yoshizaki F."/>
            <person name="Wada S."/>
            <person name="Zhang C."/>
            <person name="Hyatt P.D."/>
            <person name="Larimer F."/>
            <person name="Detter C."/>
            <person name="Doggett N."/>
            <person name="Glavina T."/>
            <person name="Hawkins T."/>
            <person name="Richardson P."/>
            <person name="Lucas S."/>
            <person name="Kohara Y."/>
            <person name="Levine M."/>
            <person name="Satoh N."/>
            <person name="Rokhsar D.S."/>
        </authorList>
    </citation>
    <scope>NUCLEOTIDE SEQUENCE [LARGE SCALE GENOMIC DNA]</scope>
</reference>
<dbReference type="InParanoid" id="H2XZT8"/>
<dbReference type="Pfam" id="PF22931">
    <property type="entry name" value="SAM_TNK"/>
    <property type="match status" value="1"/>
</dbReference>
<dbReference type="GO" id="GO:0005524">
    <property type="term" value="F:ATP binding"/>
    <property type="evidence" value="ECO:0007669"/>
    <property type="project" value="UniProtKB-KW"/>
</dbReference>
<accession>H2XZT8</accession>
<protein>
    <recommendedName>
        <fullName evidence="1">non-specific protein-tyrosine kinase</fullName>
        <ecNumber evidence="1">2.7.10.2</ecNumber>
    </recommendedName>
</protein>
<keyword evidence="7" id="KW-0829">Tyrosine-protein kinase</keyword>
<proteinExistence type="predicted"/>
<organism evidence="9 10">
    <name type="scientific">Ciona intestinalis</name>
    <name type="common">Transparent sea squirt</name>
    <name type="synonym">Ascidia intestinalis</name>
    <dbReference type="NCBI Taxonomy" id="7719"/>
    <lineage>
        <taxon>Eukaryota</taxon>
        <taxon>Metazoa</taxon>
        <taxon>Chordata</taxon>
        <taxon>Tunicata</taxon>
        <taxon>Ascidiacea</taxon>
        <taxon>Phlebobranchia</taxon>
        <taxon>Cionidae</taxon>
        <taxon>Ciona</taxon>
    </lineage>
</organism>
<keyword evidence="6" id="KW-0067">ATP-binding</keyword>
<evidence type="ECO:0000256" key="7">
    <source>
        <dbReference type="ARBA" id="ARBA00023137"/>
    </source>
</evidence>
<dbReference type="HOGENOM" id="CLU_2782356_0_0_1"/>
<evidence type="ECO:0000313" key="9">
    <source>
        <dbReference type="Ensembl" id="ENSCINP00000035172.1"/>
    </source>
</evidence>
<reference evidence="9" key="3">
    <citation type="submission" date="2025-09" db="UniProtKB">
        <authorList>
            <consortium name="Ensembl"/>
        </authorList>
    </citation>
    <scope>IDENTIFICATION</scope>
</reference>
<dbReference type="GeneTree" id="ENSGT01030000234826"/>
<evidence type="ECO:0000313" key="10">
    <source>
        <dbReference type="Proteomes" id="UP000008144"/>
    </source>
</evidence>
<feature type="domain" description="ACK/TNK-like SAM" evidence="8">
    <location>
        <begin position="1"/>
        <end position="34"/>
    </location>
</feature>
<evidence type="ECO:0000256" key="5">
    <source>
        <dbReference type="ARBA" id="ARBA00022777"/>
    </source>
</evidence>
<keyword evidence="5" id="KW-0418">Kinase</keyword>
<evidence type="ECO:0000256" key="1">
    <source>
        <dbReference type="ARBA" id="ARBA00011903"/>
    </source>
</evidence>
<evidence type="ECO:0000259" key="8">
    <source>
        <dbReference type="Pfam" id="PF22931"/>
    </source>
</evidence>
<keyword evidence="2" id="KW-0728">SH3 domain</keyword>
<evidence type="ECO:0000256" key="4">
    <source>
        <dbReference type="ARBA" id="ARBA00022741"/>
    </source>
</evidence>
<dbReference type="Proteomes" id="UP000008144">
    <property type="component" value="Unassembled WGS sequence"/>
</dbReference>
<reference evidence="9" key="2">
    <citation type="submission" date="2025-08" db="UniProtKB">
        <authorList>
            <consortium name="Ensembl"/>
        </authorList>
    </citation>
    <scope>IDENTIFICATION</scope>
</reference>
<evidence type="ECO:0000256" key="6">
    <source>
        <dbReference type="ARBA" id="ARBA00022840"/>
    </source>
</evidence>
<dbReference type="GO" id="GO:0004715">
    <property type="term" value="F:non-membrane spanning protein tyrosine kinase activity"/>
    <property type="evidence" value="ECO:0007669"/>
    <property type="project" value="UniProtKB-EC"/>
</dbReference>
<evidence type="ECO:0000256" key="3">
    <source>
        <dbReference type="ARBA" id="ARBA00022679"/>
    </source>
</evidence>
<dbReference type="AlphaFoldDB" id="H2XZT8"/>
<name>H2XZT8_CIOIN</name>